<evidence type="ECO:0000313" key="3">
    <source>
        <dbReference type="Proteomes" id="UP000828390"/>
    </source>
</evidence>
<dbReference type="EMBL" id="JAIWYP010000001">
    <property type="protein sequence ID" value="KAH3894975.1"/>
    <property type="molecule type" value="Genomic_DNA"/>
</dbReference>
<dbReference type="AlphaFoldDB" id="A0A9D4S903"/>
<name>A0A9D4S903_DREPO</name>
<organism evidence="2 3">
    <name type="scientific">Dreissena polymorpha</name>
    <name type="common">Zebra mussel</name>
    <name type="synonym">Mytilus polymorpha</name>
    <dbReference type="NCBI Taxonomy" id="45954"/>
    <lineage>
        <taxon>Eukaryota</taxon>
        <taxon>Metazoa</taxon>
        <taxon>Spiralia</taxon>
        <taxon>Lophotrochozoa</taxon>
        <taxon>Mollusca</taxon>
        <taxon>Bivalvia</taxon>
        <taxon>Autobranchia</taxon>
        <taxon>Heteroconchia</taxon>
        <taxon>Euheterodonta</taxon>
        <taxon>Imparidentia</taxon>
        <taxon>Neoheterodontei</taxon>
        <taxon>Myida</taxon>
        <taxon>Dreissenoidea</taxon>
        <taxon>Dreissenidae</taxon>
        <taxon>Dreissena</taxon>
    </lineage>
</organism>
<reference evidence="2" key="2">
    <citation type="submission" date="2020-11" db="EMBL/GenBank/DDBJ databases">
        <authorList>
            <person name="McCartney M.A."/>
            <person name="Auch B."/>
            <person name="Kono T."/>
            <person name="Mallez S."/>
            <person name="Becker A."/>
            <person name="Gohl D.M."/>
            <person name="Silverstein K.A.T."/>
            <person name="Koren S."/>
            <person name="Bechman K.B."/>
            <person name="Herman A."/>
            <person name="Abrahante J.E."/>
            <person name="Garbe J."/>
        </authorList>
    </citation>
    <scope>NUCLEOTIDE SEQUENCE</scope>
    <source>
        <strain evidence="2">Duluth1</strain>
        <tissue evidence="2">Whole animal</tissue>
    </source>
</reference>
<feature type="compositionally biased region" description="Basic and acidic residues" evidence="1">
    <location>
        <begin position="1"/>
        <end position="18"/>
    </location>
</feature>
<protein>
    <submittedName>
        <fullName evidence="2">Uncharacterized protein</fullName>
    </submittedName>
</protein>
<evidence type="ECO:0000256" key="1">
    <source>
        <dbReference type="SAM" id="MobiDB-lite"/>
    </source>
</evidence>
<sequence length="115" mass="13145">MAPDTKVPDERKDEKTDGQRQNNIPLPLAGDNNNHHIHKSRQCTNQHQYSLHMSSQVFKRFTFIQNTKCTLLRGNFHKNGMLEPISTKVNNCSAGCPFQLGTTCKVQHQWVLEGQ</sequence>
<keyword evidence="3" id="KW-1185">Reference proteome</keyword>
<comment type="caution">
    <text evidence="2">The sequence shown here is derived from an EMBL/GenBank/DDBJ whole genome shotgun (WGS) entry which is preliminary data.</text>
</comment>
<gene>
    <name evidence="2" type="ORF">DPMN_019135</name>
</gene>
<dbReference type="Proteomes" id="UP000828390">
    <property type="component" value="Unassembled WGS sequence"/>
</dbReference>
<accession>A0A9D4S903</accession>
<feature type="region of interest" description="Disordered" evidence="1">
    <location>
        <begin position="1"/>
        <end position="35"/>
    </location>
</feature>
<evidence type="ECO:0000313" key="2">
    <source>
        <dbReference type="EMBL" id="KAH3894975.1"/>
    </source>
</evidence>
<proteinExistence type="predicted"/>
<reference evidence="2" key="1">
    <citation type="journal article" date="2019" name="bioRxiv">
        <title>The Genome of the Zebra Mussel, Dreissena polymorpha: A Resource for Invasive Species Research.</title>
        <authorList>
            <person name="McCartney M.A."/>
            <person name="Auch B."/>
            <person name="Kono T."/>
            <person name="Mallez S."/>
            <person name="Zhang Y."/>
            <person name="Obille A."/>
            <person name="Becker A."/>
            <person name="Abrahante J.E."/>
            <person name="Garbe J."/>
            <person name="Badalamenti J.P."/>
            <person name="Herman A."/>
            <person name="Mangelson H."/>
            <person name="Liachko I."/>
            <person name="Sullivan S."/>
            <person name="Sone E.D."/>
            <person name="Koren S."/>
            <person name="Silverstein K.A.T."/>
            <person name="Beckman K.B."/>
            <person name="Gohl D.M."/>
        </authorList>
    </citation>
    <scope>NUCLEOTIDE SEQUENCE</scope>
    <source>
        <strain evidence="2">Duluth1</strain>
        <tissue evidence="2">Whole animal</tissue>
    </source>
</reference>